<organism evidence="1 2">
    <name type="scientific">Pluteus cervinus</name>
    <dbReference type="NCBI Taxonomy" id="181527"/>
    <lineage>
        <taxon>Eukaryota</taxon>
        <taxon>Fungi</taxon>
        <taxon>Dikarya</taxon>
        <taxon>Basidiomycota</taxon>
        <taxon>Agaricomycotina</taxon>
        <taxon>Agaricomycetes</taxon>
        <taxon>Agaricomycetidae</taxon>
        <taxon>Agaricales</taxon>
        <taxon>Pluteineae</taxon>
        <taxon>Pluteaceae</taxon>
        <taxon>Pluteus</taxon>
    </lineage>
</organism>
<dbReference type="Proteomes" id="UP000308600">
    <property type="component" value="Unassembled WGS sequence"/>
</dbReference>
<sequence>MIPAKKQTDMGMPGEGPWNYTPLTEPTLKSQLGRMSSAASFANTDLLTFQPCPNPDDRNQDRHIVVDWHLPNGIWQFRGIFDGHAGHDAVDYTVTTLPQLIHTALQARLSDSANPPSTEEISAILTDSVVSIDEQLTRDILKLFPSPDAILALSATEIFTTINDHLKGGQNAAVVTRCMRGTTVLFTLLDPSKSNLWVASLGDCQAVLGKKALNREWEIETLSSHHNGSDAQEAERVRQEHPGEWECILNNRVLGALAVTRAIGDHLFKLPRVYTEKVFLNAQSGFRISSNITDFIGRNLTPPYVSNVPDIRHVELSPHDASRSYLVMCSDGLLDLYEDQGLDPVSTRRAWMRVIEEADGGDNLALNILKDALGGEDVERVSRMMTVEMFYRWMDDTTILVQRL</sequence>
<dbReference type="EMBL" id="ML208263">
    <property type="protein sequence ID" value="TFK75287.1"/>
    <property type="molecule type" value="Genomic_DNA"/>
</dbReference>
<name>A0ACD3BCH2_9AGAR</name>
<reference evidence="1 2" key="1">
    <citation type="journal article" date="2019" name="Nat. Ecol. Evol.">
        <title>Megaphylogeny resolves global patterns of mushroom evolution.</title>
        <authorList>
            <person name="Varga T."/>
            <person name="Krizsan K."/>
            <person name="Foldi C."/>
            <person name="Dima B."/>
            <person name="Sanchez-Garcia M."/>
            <person name="Sanchez-Ramirez S."/>
            <person name="Szollosi G.J."/>
            <person name="Szarkandi J.G."/>
            <person name="Papp V."/>
            <person name="Albert L."/>
            <person name="Andreopoulos W."/>
            <person name="Angelini C."/>
            <person name="Antonin V."/>
            <person name="Barry K.W."/>
            <person name="Bougher N.L."/>
            <person name="Buchanan P."/>
            <person name="Buyck B."/>
            <person name="Bense V."/>
            <person name="Catcheside P."/>
            <person name="Chovatia M."/>
            <person name="Cooper J."/>
            <person name="Damon W."/>
            <person name="Desjardin D."/>
            <person name="Finy P."/>
            <person name="Geml J."/>
            <person name="Haridas S."/>
            <person name="Hughes K."/>
            <person name="Justo A."/>
            <person name="Karasinski D."/>
            <person name="Kautmanova I."/>
            <person name="Kiss B."/>
            <person name="Kocsube S."/>
            <person name="Kotiranta H."/>
            <person name="LaButti K.M."/>
            <person name="Lechner B.E."/>
            <person name="Liimatainen K."/>
            <person name="Lipzen A."/>
            <person name="Lukacs Z."/>
            <person name="Mihaltcheva S."/>
            <person name="Morgado L.N."/>
            <person name="Niskanen T."/>
            <person name="Noordeloos M.E."/>
            <person name="Ohm R.A."/>
            <person name="Ortiz-Santana B."/>
            <person name="Ovrebo C."/>
            <person name="Racz N."/>
            <person name="Riley R."/>
            <person name="Savchenko A."/>
            <person name="Shiryaev A."/>
            <person name="Soop K."/>
            <person name="Spirin V."/>
            <person name="Szebenyi C."/>
            <person name="Tomsovsky M."/>
            <person name="Tulloss R.E."/>
            <person name="Uehling J."/>
            <person name="Grigoriev I.V."/>
            <person name="Vagvolgyi C."/>
            <person name="Papp T."/>
            <person name="Martin F.M."/>
            <person name="Miettinen O."/>
            <person name="Hibbett D.S."/>
            <person name="Nagy L.G."/>
        </authorList>
    </citation>
    <scope>NUCLEOTIDE SEQUENCE [LARGE SCALE GENOMIC DNA]</scope>
    <source>
        <strain evidence="1 2">NL-1719</strain>
    </source>
</reference>
<evidence type="ECO:0000313" key="2">
    <source>
        <dbReference type="Proteomes" id="UP000308600"/>
    </source>
</evidence>
<proteinExistence type="predicted"/>
<protein>
    <submittedName>
        <fullName evidence="1">Protein serine threonine phosphatase 2C</fullName>
    </submittedName>
</protein>
<gene>
    <name evidence="1" type="ORF">BDN72DRAFT_510103</name>
</gene>
<keyword evidence="2" id="KW-1185">Reference proteome</keyword>
<accession>A0ACD3BCH2</accession>
<evidence type="ECO:0000313" key="1">
    <source>
        <dbReference type="EMBL" id="TFK75287.1"/>
    </source>
</evidence>